<evidence type="ECO:0000313" key="1">
    <source>
        <dbReference type="EMBL" id="CAD8046775.1"/>
    </source>
</evidence>
<keyword evidence="2" id="KW-1185">Reference proteome</keyword>
<reference evidence="1" key="1">
    <citation type="submission" date="2021-01" db="EMBL/GenBank/DDBJ databases">
        <authorList>
            <consortium name="Genoscope - CEA"/>
            <person name="William W."/>
        </authorList>
    </citation>
    <scope>NUCLEOTIDE SEQUENCE</scope>
</reference>
<dbReference type="AlphaFoldDB" id="A0A8S1JX99"/>
<comment type="caution">
    <text evidence="1">The sequence shown here is derived from an EMBL/GenBank/DDBJ whole genome shotgun (WGS) entry which is preliminary data.</text>
</comment>
<protein>
    <submittedName>
        <fullName evidence="1">Uncharacterized protein</fullName>
    </submittedName>
</protein>
<name>A0A8S1JX99_9CILI</name>
<accession>A0A8S1JX99</accession>
<evidence type="ECO:0000313" key="2">
    <source>
        <dbReference type="Proteomes" id="UP000692954"/>
    </source>
</evidence>
<proteinExistence type="predicted"/>
<organism evidence="1 2">
    <name type="scientific">Paramecium sonneborni</name>
    <dbReference type="NCBI Taxonomy" id="65129"/>
    <lineage>
        <taxon>Eukaryota</taxon>
        <taxon>Sar</taxon>
        <taxon>Alveolata</taxon>
        <taxon>Ciliophora</taxon>
        <taxon>Intramacronucleata</taxon>
        <taxon>Oligohymenophorea</taxon>
        <taxon>Peniculida</taxon>
        <taxon>Parameciidae</taxon>
        <taxon>Paramecium</taxon>
    </lineage>
</organism>
<dbReference type="EMBL" id="CAJJDN010000002">
    <property type="protein sequence ID" value="CAD8046775.1"/>
    <property type="molecule type" value="Genomic_DNA"/>
</dbReference>
<gene>
    <name evidence="1" type="ORF">PSON_ATCC_30995.1.T0020060</name>
</gene>
<dbReference type="Proteomes" id="UP000692954">
    <property type="component" value="Unassembled WGS sequence"/>
</dbReference>
<sequence length="114" mass="13804">MISLWMQINKEKINLGNVVKEKYSLNEVIEISLDEYMLSALRFKKRTKGLYRKGEQKKRKQNNLQKKVCYLIQRMVEHFEFEKKCICRLFNQFNKFQILIILQFQIATQAQIIV</sequence>